<evidence type="ECO:0000313" key="5">
    <source>
        <dbReference type="Proteomes" id="UP000078046"/>
    </source>
</evidence>
<dbReference type="Proteomes" id="UP000078046">
    <property type="component" value="Unassembled WGS sequence"/>
</dbReference>
<dbReference type="SUPFAM" id="SSF109885">
    <property type="entry name" value="I/LWEQ domain"/>
    <property type="match status" value="1"/>
</dbReference>
<dbReference type="InterPro" id="IPR035964">
    <property type="entry name" value="I/LWEQ_dom_sf"/>
</dbReference>
<dbReference type="SMART" id="SM00307">
    <property type="entry name" value="ILWEQ"/>
    <property type="match status" value="1"/>
</dbReference>
<dbReference type="GO" id="GO:0032051">
    <property type="term" value="F:clathrin light chain binding"/>
    <property type="evidence" value="ECO:0007669"/>
    <property type="project" value="TreeGrafter"/>
</dbReference>
<keyword evidence="2" id="KW-0963">Cytoplasm</keyword>
<organism evidence="4 5">
    <name type="scientific">Intoshia linei</name>
    <dbReference type="NCBI Taxonomy" id="1819745"/>
    <lineage>
        <taxon>Eukaryota</taxon>
        <taxon>Metazoa</taxon>
        <taxon>Spiralia</taxon>
        <taxon>Lophotrochozoa</taxon>
        <taxon>Mesozoa</taxon>
        <taxon>Orthonectida</taxon>
        <taxon>Rhopaluridae</taxon>
        <taxon>Intoshia</taxon>
    </lineage>
</organism>
<dbReference type="GO" id="GO:0006897">
    <property type="term" value="P:endocytosis"/>
    <property type="evidence" value="ECO:0007669"/>
    <property type="project" value="InterPro"/>
</dbReference>
<comment type="caution">
    <text evidence="4">The sequence shown here is derived from an EMBL/GenBank/DDBJ whole genome shotgun (WGS) entry which is preliminary data.</text>
</comment>
<evidence type="ECO:0000313" key="4">
    <source>
        <dbReference type="EMBL" id="OAF66639.1"/>
    </source>
</evidence>
<dbReference type="OrthoDB" id="8178130at2759"/>
<dbReference type="GO" id="GO:0030136">
    <property type="term" value="C:clathrin-coated vesicle"/>
    <property type="evidence" value="ECO:0007669"/>
    <property type="project" value="TreeGrafter"/>
</dbReference>
<dbReference type="GO" id="GO:0048268">
    <property type="term" value="P:clathrin coat assembly"/>
    <property type="evidence" value="ECO:0007669"/>
    <property type="project" value="TreeGrafter"/>
</dbReference>
<dbReference type="GO" id="GO:0035615">
    <property type="term" value="F:clathrin adaptor activity"/>
    <property type="evidence" value="ECO:0007669"/>
    <property type="project" value="TreeGrafter"/>
</dbReference>
<dbReference type="PANTHER" id="PTHR10407:SF15">
    <property type="entry name" value="HUNTINGTIN INTERACTING PROTEIN 1"/>
    <property type="match status" value="1"/>
</dbReference>
<gene>
    <name evidence="4" type="ORF">A3Q56_05638</name>
</gene>
<evidence type="ECO:0000256" key="2">
    <source>
        <dbReference type="ARBA" id="ARBA00022490"/>
    </source>
</evidence>
<dbReference type="Pfam" id="PF01608">
    <property type="entry name" value="I_LWEQ"/>
    <property type="match status" value="1"/>
</dbReference>
<dbReference type="GO" id="GO:0080025">
    <property type="term" value="F:phosphatidylinositol-3,5-bisphosphate binding"/>
    <property type="evidence" value="ECO:0007669"/>
    <property type="project" value="TreeGrafter"/>
</dbReference>
<dbReference type="GO" id="GO:0051015">
    <property type="term" value="F:actin filament binding"/>
    <property type="evidence" value="ECO:0007669"/>
    <property type="project" value="TreeGrafter"/>
</dbReference>
<dbReference type="PROSITE" id="PS50945">
    <property type="entry name" value="I_LWEQ"/>
    <property type="match status" value="1"/>
</dbReference>
<dbReference type="InterPro" id="IPR002558">
    <property type="entry name" value="ILWEQ_dom"/>
</dbReference>
<dbReference type="EMBL" id="LWCA01000872">
    <property type="protein sequence ID" value="OAF66639.1"/>
    <property type="molecule type" value="Genomic_DNA"/>
</dbReference>
<proteinExistence type="predicted"/>
<dbReference type="InterPro" id="IPR030224">
    <property type="entry name" value="Sla2_fam"/>
</dbReference>
<accession>A0A177AXB4</accession>
<name>A0A177AXB4_9BILA</name>
<dbReference type="GO" id="GO:0007015">
    <property type="term" value="P:actin filament organization"/>
    <property type="evidence" value="ECO:0007669"/>
    <property type="project" value="TreeGrafter"/>
</dbReference>
<reference evidence="4 5" key="1">
    <citation type="submission" date="2016-04" db="EMBL/GenBank/DDBJ databases">
        <title>The genome of Intoshia linei affirms orthonectids as highly simplified spiralians.</title>
        <authorList>
            <person name="Mikhailov K.V."/>
            <person name="Slusarev G.S."/>
            <person name="Nikitin M.A."/>
            <person name="Logacheva M.D."/>
            <person name="Penin A."/>
            <person name="Aleoshin V."/>
            <person name="Panchin Y.V."/>
        </authorList>
    </citation>
    <scope>NUCLEOTIDE SEQUENCE [LARGE SCALE GENOMIC DNA]</scope>
    <source>
        <strain evidence="4">Intl2013</strain>
        <tissue evidence="4">Whole animal</tissue>
    </source>
</reference>
<dbReference type="GO" id="GO:0043325">
    <property type="term" value="F:phosphatidylinositol-3,4-bisphosphate binding"/>
    <property type="evidence" value="ECO:0007669"/>
    <property type="project" value="TreeGrafter"/>
</dbReference>
<evidence type="ECO:0000256" key="1">
    <source>
        <dbReference type="ARBA" id="ARBA00004496"/>
    </source>
</evidence>
<feature type="domain" description="I/LWEQ" evidence="3">
    <location>
        <begin position="196"/>
        <end position="438"/>
    </location>
</feature>
<keyword evidence="5" id="KW-1185">Reference proteome</keyword>
<evidence type="ECO:0000259" key="3">
    <source>
        <dbReference type="PROSITE" id="PS50945"/>
    </source>
</evidence>
<protein>
    <recommendedName>
        <fullName evidence="3">I/LWEQ domain-containing protein</fullName>
    </recommendedName>
</protein>
<dbReference type="Gene3D" id="1.20.1410.10">
    <property type="entry name" value="I/LWEQ domain"/>
    <property type="match status" value="1"/>
</dbReference>
<comment type="subcellular location">
    <subcellularLocation>
        <location evidence="1">Cytoplasm</location>
    </subcellularLocation>
</comment>
<dbReference type="AlphaFoldDB" id="A0A177AXB4"/>
<dbReference type="GO" id="GO:0030864">
    <property type="term" value="C:cortical actin cytoskeleton"/>
    <property type="evidence" value="ECO:0007669"/>
    <property type="project" value="TreeGrafter"/>
</dbReference>
<sequence>MSLKYKNCFDQNKELKDKLYMTNVILDSQKEKNKDNEILLSHKNEMLDMLKQQKQTKSTINPNIKLILHSIESQIKSPIYFKIHNELIEECKIYLSNIKCKLIESIKVGSQEESEKILASQIYHIIKLKTVITFLFQQKDESTKEKILFNFSKLIRVYNSIMKMYSNSLNNEREIMFNFDVEDIAKAVGELEAMFIIIPEEKVENDSLQNEMLLTVDAIEDMSKQAELNMDKCLDSDVKVTIQYKDTLLIGSKDLLSAIKILVEKSIILQISINKTHKNISNMQFYKKHNRWKNGLISAVKAVAWSVGLFMNTAEKVIVGDETVERLIVTSHEIASSSAQLVVAGVSRANPDDQAKSDLAIASKNVKIIVSKIVNECREYIKKNEISKDEKIDICNLSKNEVKFFEMERKTAILTFERKIIEHNQFISKLRKTHYHDEEEEYE</sequence>
<dbReference type="PANTHER" id="PTHR10407">
    <property type="entry name" value="HUNTINGTIN INTERACTING PROTEIN 1"/>
    <property type="match status" value="1"/>
</dbReference>